<accession>A0ABX7NLR5</accession>
<evidence type="ECO:0000313" key="2">
    <source>
        <dbReference type="EMBL" id="QSQ18424.1"/>
    </source>
</evidence>
<keyword evidence="3" id="KW-1185">Reference proteome</keyword>
<organism evidence="2 3">
    <name type="scientific">Myxococcus landrumensis</name>
    <dbReference type="NCBI Taxonomy" id="2813577"/>
    <lineage>
        <taxon>Bacteria</taxon>
        <taxon>Pseudomonadati</taxon>
        <taxon>Myxococcota</taxon>
        <taxon>Myxococcia</taxon>
        <taxon>Myxococcales</taxon>
        <taxon>Cystobacterineae</taxon>
        <taxon>Myxococcaceae</taxon>
        <taxon>Myxococcus</taxon>
    </lineage>
</organism>
<evidence type="ECO:0000256" key="1">
    <source>
        <dbReference type="SAM" id="MobiDB-lite"/>
    </source>
</evidence>
<sequence length="188" mass="20071">MGGRHALRYTGQRSMAADSSAPPRSSDTEGSDTTVPAPALQRLWFALERRGWAYLTVVPAHPGAPALEAATAILEAGAPYAATQKIHLEDATGISPAEAPRRVLELRERVARGERVVAIIDSVLTRPASLPLALAADGVLLCVSLGETDFGSANKTMEFIGADRFVGSVTFPQPKKKGWLPSFRKKKP</sequence>
<protein>
    <submittedName>
        <fullName evidence="2">Uncharacterized protein</fullName>
    </submittedName>
</protein>
<dbReference type="Proteomes" id="UP000663090">
    <property type="component" value="Chromosome"/>
</dbReference>
<reference evidence="2 3" key="1">
    <citation type="submission" date="2021-02" db="EMBL/GenBank/DDBJ databases">
        <title>De Novo genome assembly of isolated myxobacteria.</title>
        <authorList>
            <person name="Stevens D.C."/>
        </authorList>
    </citation>
    <scope>NUCLEOTIDE SEQUENCE [LARGE SCALE GENOMIC DNA]</scope>
    <source>
        <strain evidence="2 3">SCHIC003</strain>
    </source>
</reference>
<gene>
    <name evidence="2" type="ORF">JY572_26960</name>
</gene>
<feature type="compositionally biased region" description="Low complexity" evidence="1">
    <location>
        <begin position="13"/>
        <end position="25"/>
    </location>
</feature>
<name>A0ABX7NLR5_9BACT</name>
<evidence type="ECO:0000313" key="3">
    <source>
        <dbReference type="Proteomes" id="UP000663090"/>
    </source>
</evidence>
<proteinExistence type="predicted"/>
<dbReference type="EMBL" id="CP071091">
    <property type="protein sequence ID" value="QSQ18424.1"/>
    <property type="molecule type" value="Genomic_DNA"/>
</dbReference>
<feature type="region of interest" description="Disordered" evidence="1">
    <location>
        <begin position="1"/>
        <end position="35"/>
    </location>
</feature>